<name>A0A6A4NM94_LUPAL</name>
<dbReference type="PANTHER" id="PTHR33513:SF21">
    <property type="entry name" value="JMJN DOMAIN-CONTAINING PROTEIN"/>
    <property type="match status" value="1"/>
</dbReference>
<sequence>MALAWLLRSACHVLGHPIYKDNTEKECNQIGSYSNGEGKKVEYPSSGFQMPLHYPRYTKAEYERMEDWKVDLLLKQYGLSFKGTLHEKRLLHWEHSCGLISIKCFLNNAFVLNVNLIMS</sequence>
<protein>
    <recommendedName>
        <fullName evidence="2">DUF7722 domain-containing protein</fullName>
    </recommendedName>
</protein>
<dbReference type="PANTHER" id="PTHR33513">
    <property type="entry name" value="OS06G0523300 PROTEIN"/>
    <property type="match status" value="1"/>
</dbReference>
<feature type="chain" id="PRO_5025357515" description="DUF7722 domain-containing protein" evidence="1">
    <location>
        <begin position="16"/>
        <end position="119"/>
    </location>
</feature>
<accession>A0A6A4NM94</accession>
<proteinExistence type="predicted"/>
<reference evidence="4" key="1">
    <citation type="journal article" date="2020" name="Nat. Commun.">
        <title>Genome sequence of the cluster root forming white lupin.</title>
        <authorList>
            <person name="Hufnagel B."/>
            <person name="Marques A."/>
            <person name="Soriano A."/>
            <person name="Marques L."/>
            <person name="Divol F."/>
            <person name="Doumas P."/>
            <person name="Sallet E."/>
            <person name="Mancinotti D."/>
            <person name="Carrere S."/>
            <person name="Marande W."/>
            <person name="Arribat S."/>
            <person name="Keller J."/>
            <person name="Huneau C."/>
            <person name="Blein T."/>
            <person name="Aime D."/>
            <person name="Laguerre M."/>
            <person name="Taylor J."/>
            <person name="Schubert V."/>
            <person name="Nelson M."/>
            <person name="Geu-Flores F."/>
            <person name="Crespi M."/>
            <person name="Gallardo-Guerrero K."/>
            <person name="Delaux P.-M."/>
            <person name="Salse J."/>
            <person name="Berges H."/>
            <person name="Guyot R."/>
            <person name="Gouzy J."/>
            <person name="Peret B."/>
        </authorList>
    </citation>
    <scope>NUCLEOTIDE SEQUENCE [LARGE SCALE GENOMIC DNA]</scope>
    <source>
        <strain evidence="4">cv. Amiga</strain>
    </source>
</reference>
<evidence type="ECO:0000256" key="1">
    <source>
        <dbReference type="SAM" id="SignalP"/>
    </source>
</evidence>
<feature type="domain" description="DUF7722" evidence="2">
    <location>
        <begin position="54"/>
        <end position="89"/>
    </location>
</feature>
<dbReference type="InterPro" id="IPR056139">
    <property type="entry name" value="DUF7722"/>
</dbReference>
<comment type="caution">
    <text evidence="3">The sequence shown here is derived from an EMBL/GenBank/DDBJ whole genome shotgun (WGS) entry which is preliminary data.</text>
</comment>
<dbReference type="Pfam" id="PF24847">
    <property type="entry name" value="DUF7722"/>
    <property type="match status" value="1"/>
</dbReference>
<dbReference type="OrthoDB" id="1932905at2759"/>
<organism evidence="3 4">
    <name type="scientific">Lupinus albus</name>
    <name type="common">White lupine</name>
    <name type="synonym">Lupinus termis</name>
    <dbReference type="NCBI Taxonomy" id="3870"/>
    <lineage>
        <taxon>Eukaryota</taxon>
        <taxon>Viridiplantae</taxon>
        <taxon>Streptophyta</taxon>
        <taxon>Embryophyta</taxon>
        <taxon>Tracheophyta</taxon>
        <taxon>Spermatophyta</taxon>
        <taxon>Magnoliopsida</taxon>
        <taxon>eudicotyledons</taxon>
        <taxon>Gunneridae</taxon>
        <taxon>Pentapetalae</taxon>
        <taxon>rosids</taxon>
        <taxon>fabids</taxon>
        <taxon>Fabales</taxon>
        <taxon>Fabaceae</taxon>
        <taxon>Papilionoideae</taxon>
        <taxon>50 kb inversion clade</taxon>
        <taxon>genistoids sensu lato</taxon>
        <taxon>core genistoids</taxon>
        <taxon>Genisteae</taxon>
        <taxon>Lupinus</taxon>
    </lineage>
</organism>
<keyword evidence="4" id="KW-1185">Reference proteome</keyword>
<feature type="signal peptide" evidence="1">
    <location>
        <begin position="1"/>
        <end position="15"/>
    </location>
</feature>
<evidence type="ECO:0000259" key="2">
    <source>
        <dbReference type="Pfam" id="PF24847"/>
    </source>
</evidence>
<keyword evidence="1" id="KW-0732">Signal</keyword>
<dbReference type="AlphaFoldDB" id="A0A6A4NM94"/>
<evidence type="ECO:0000313" key="3">
    <source>
        <dbReference type="EMBL" id="KAE9594756.1"/>
    </source>
</evidence>
<dbReference type="EMBL" id="WOCE01000018">
    <property type="protein sequence ID" value="KAE9594756.1"/>
    <property type="molecule type" value="Genomic_DNA"/>
</dbReference>
<gene>
    <name evidence="3" type="ORF">Lalb_Chr18g0057141</name>
</gene>
<evidence type="ECO:0000313" key="4">
    <source>
        <dbReference type="Proteomes" id="UP000447434"/>
    </source>
</evidence>
<dbReference type="Proteomes" id="UP000447434">
    <property type="component" value="Chromosome 18"/>
</dbReference>